<feature type="non-terminal residue" evidence="17">
    <location>
        <position position="1"/>
    </location>
</feature>
<feature type="transmembrane region" description="Helical" evidence="15">
    <location>
        <begin position="139"/>
        <end position="164"/>
    </location>
</feature>
<feature type="disulfide bond" evidence="14">
    <location>
        <begin position="19"/>
        <end position="52"/>
    </location>
</feature>
<feature type="domain" description="CFEM" evidence="16">
    <location>
        <begin position="1"/>
        <end position="77"/>
    </location>
</feature>
<organism evidence="17 18">
    <name type="scientific">Microdochium trichocladiopsis</name>
    <dbReference type="NCBI Taxonomy" id="1682393"/>
    <lineage>
        <taxon>Eukaryota</taxon>
        <taxon>Fungi</taxon>
        <taxon>Dikarya</taxon>
        <taxon>Ascomycota</taxon>
        <taxon>Pezizomycotina</taxon>
        <taxon>Sordariomycetes</taxon>
        <taxon>Xylariomycetidae</taxon>
        <taxon>Xylariales</taxon>
        <taxon>Microdochiaceae</taxon>
        <taxon>Microdochium</taxon>
    </lineage>
</organism>
<keyword evidence="8" id="KW-0732">Signal</keyword>
<evidence type="ECO:0000256" key="15">
    <source>
        <dbReference type="SAM" id="Phobius"/>
    </source>
</evidence>
<dbReference type="Proteomes" id="UP000756346">
    <property type="component" value="Unassembled WGS sequence"/>
</dbReference>
<sequence length="343" mass="38035">CFVKGAAASPCLTNATCLCTDPIFFASMEPCVRSSCIIEDALLVKNASKARCGIEPHDSGAMYTEISTIMTSIAIFLVLVRISYRQWVIRLGLGPDDWTIIAVAASCIPCTVINSRLAIFGIGRDIWTLTPNDITQFGLHFWIITLLYFADMALLKLSILFFFLRIFPELQFRRKMWVTIVVVILYGVAFVLTALFQCWPISYNWTRWNDTANQGHCVNNAAIAWANAAVGIALDIWMLYLPMSQISSLNASLKKKIAIGAMFVVGTFVTVVSIVRLASLLQFRSSDNVTYDYTGVSLWSTVEISTGVICACMPSMRLILIHFFPNIFGTTAQNSAGTPQNNR</sequence>
<dbReference type="InterPro" id="IPR008427">
    <property type="entry name" value="Extracellular_membr_CFEM_dom"/>
</dbReference>
<dbReference type="Pfam" id="PF05730">
    <property type="entry name" value="CFEM"/>
    <property type="match status" value="1"/>
</dbReference>
<evidence type="ECO:0000256" key="3">
    <source>
        <dbReference type="ARBA" id="ARBA00004613"/>
    </source>
</evidence>
<feature type="transmembrane region" description="Helical" evidence="15">
    <location>
        <begin position="176"/>
        <end position="202"/>
    </location>
</feature>
<comment type="caution">
    <text evidence="14">Lacks conserved residue(s) required for the propagation of feature annotation.</text>
</comment>
<feature type="non-terminal residue" evidence="17">
    <location>
        <position position="343"/>
    </location>
</feature>
<dbReference type="InterPro" id="IPR052337">
    <property type="entry name" value="SAT4-like"/>
</dbReference>
<keyword evidence="11 14" id="KW-1015">Disulfide bond</keyword>
<evidence type="ECO:0000256" key="2">
    <source>
        <dbReference type="ARBA" id="ARBA00004589"/>
    </source>
</evidence>
<dbReference type="GeneID" id="70178644"/>
<dbReference type="Pfam" id="PF20684">
    <property type="entry name" value="Fung_rhodopsin"/>
    <property type="match status" value="1"/>
</dbReference>
<keyword evidence="9 15" id="KW-1133">Transmembrane helix</keyword>
<dbReference type="GO" id="GO:0098552">
    <property type="term" value="C:side of membrane"/>
    <property type="evidence" value="ECO:0007669"/>
    <property type="project" value="UniProtKB-KW"/>
</dbReference>
<evidence type="ECO:0000256" key="13">
    <source>
        <dbReference type="ARBA" id="ARBA00038359"/>
    </source>
</evidence>
<evidence type="ECO:0000256" key="6">
    <source>
        <dbReference type="ARBA" id="ARBA00022622"/>
    </source>
</evidence>
<keyword evidence="6" id="KW-0336">GPI-anchor</keyword>
<feature type="transmembrane region" description="Helical" evidence="15">
    <location>
        <begin position="96"/>
        <end position="119"/>
    </location>
</feature>
<comment type="subcellular location">
    <subcellularLocation>
        <location evidence="2">Membrane</location>
        <topology evidence="2">Lipid-anchor</topology>
        <topology evidence="2">GPI-anchor</topology>
    </subcellularLocation>
    <subcellularLocation>
        <location evidence="1">Membrane</location>
        <topology evidence="1">Multi-pass membrane protein</topology>
    </subcellularLocation>
    <subcellularLocation>
        <location evidence="3">Secreted</location>
    </subcellularLocation>
</comment>
<keyword evidence="6" id="KW-0325">Glycoprotein</keyword>
<keyword evidence="12" id="KW-0449">Lipoprotein</keyword>
<keyword evidence="7 15" id="KW-0812">Transmembrane</keyword>
<evidence type="ECO:0000313" key="17">
    <source>
        <dbReference type="EMBL" id="KAH7017952.1"/>
    </source>
</evidence>
<evidence type="ECO:0000256" key="9">
    <source>
        <dbReference type="ARBA" id="ARBA00022989"/>
    </source>
</evidence>
<evidence type="ECO:0000256" key="10">
    <source>
        <dbReference type="ARBA" id="ARBA00023136"/>
    </source>
</evidence>
<evidence type="ECO:0000256" key="5">
    <source>
        <dbReference type="ARBA" id="ARBA00022525"/>
    </source>
</evidence>
<dbReference type="RefSeq" id="XP_046006219.1">
    <property type="nucleotide sequence ID" value="XM_046149098.1"/>
</dbReference>
<evidence type="ECO:0000256" key="12">
    <source>
        <dbReference type="ARBA" id="ARBA00023288"/>
    </source>
</evidence>
<evidence type="ECO:0000256" key="11">
    <source>
        <dbReference type="ARBA" id="ARBA00023157"/>
    </source>
</evidence>
<feature type="transmembrane region" description="Helical" evidence="15">
    <location>
        <begin position="257"/>
        <end position="278"/>
    </location>
</feature>
<keyword evidence="18" id="KW-1185">Reference proteome</keyword>
<keyword evidence="10 15" id="KW-0472">Membrane</keyword>
<gene>
    <name evidence="17" type="ORF">B0I36DRAFT_227613</name>
</gene>
<dbReference type="EMBL" id="JAGTJQ010000011">
    <property type="protein sequence ID" value="KAH7017952.1"/>
    <property type="molecule type" value="Genomic_DNA"/>
</dbReference>
<name>A0A9P8XWU4_9PEZI</name>
<evidence type="ECO:0000259" key="16">
    <source>
        <dbReference type="PROSITE" id="PS52012"/>
    </source>
</evidence>
<dbReference type="GO" id="GO:0005576">
    <property type="term" value="C:extracellular region"/>
    <property type="evidence" value="ECO:0007669"/>
    <property type="project" value="UniProtKB-SubCell"/>
</dbReference>
<evidence type="ECO:0000256" key="1">
    <source>
        <dbReference type="ARBA" id="ARBA00004141"/>
    </source>
</evidence>
<feature type="transmembrane region" description="Helical" evidence="15">
    <location>
        <begin position="66"/>
        <end position="84"/>
    </location>
</feature>
<dbReference type="OrthoDB" id="2496787at2759"/>
<keyword evidence="5" id="KW-0964">Secreted</keyword>
<comment type="similarity">
    <text evidence="4">Belongs to the RBT5 family.</text>
</comment>
<evidence type="ECO:0000256" key="7">
    <source>
        <dbReference type="ARBA" id="ARBA00022692"/>
    </source>
</evidence>
<reference evidence="17" key="1">
    <citation type="journal article" date="2021" name="Nat. Commun.">
        <title>Genetic determinants of endophytism in the Arabidopsis root mycobiome.</title>
        <authorList>
            <person name="Mesny F."/>
            <person name="Miyauchi S."/>
            <person name="Thiergart T."/>
            <person name="Pickel B."/>
            <person name="Atanasova L."/>
            <person name="Karlsson M."/>
            <person name="Huettel B."/>
            <person name="Barry K.W."/>
            <person name="Haridas S."/>
            <person name="Chen C."/>
            <person name="Bauer D."/>
            <person name="Andreopoulos W."/>
            <person name="Pangilinan J."/>
            <person name="LaButti K."/>
            <person name="Riley R."/>
            <person name="Lipzen A."/>
            <person name="Clum A."/>
            <person name="Drula E."/>
            <person name="Henrissat B."/>
            <person name="Kohler A."/>
            <person name="Grigoriev I.V."/>
            <person name="Martin F.M."/>
            <person name="Hacquard S."/>
        </authorList>
    </citation>
    <scope>NUCLEOTIDE SEQUENCE</scope>
    <source>
        <strain evidence="17">MPI-CAGE-CH-0230</strain>
    </source>
</reference>
<protein>
    <recommendedName>
        <fullName evidence="16">CFEM domain-containing protein</fullName>
    </recommendedName>
</protein>
<evidence type="ECO:0000256" key="4">
    <source>
        <dbReference type="ARBA" id="ARBA00010031"/>
    </source>
</evidence>
<dbReference type="InterPro" id="IPR049326">
    <property type="entry name" value="Rhodopsin_dom_fungi"/>
</dbReference>
<feature type="transmembrane region" description="Helical" evidence="15">
    <location>
        <begin position="222"/>
        <end position="241"/>
    </location>
</feature>
<comment type="caution">
    <text evidence="17">The sequence shown here is derived from an EMBL/GenBank/DDBJ whole genome shotgun (WGS) entry which is preliminary data.</text>
</comment>
<accession>A0A9P8XWU4</accession>
<evidence type="ECO:0000256" key="8">
    <source>
        <dbReference type="ARBA" id="ARBA00022729"/>
    </source>
</evidence>
<comment type="similarity">
    <text evidence="13">Belongs to the SAT4 family.</text>
</comment>
<dbReference type="PROSITE" id="PS52012">
    <property type="entry name" value="CFEM"/>
    <property type="match status" value="1"/>
</dbReference>
<evidence type="ECO:0000313" key="18">
    <source>
        <dbReference type="Proteomes" id="UP000756346"/>
    </source>
</evidence>
<evidence type="ECO:0000256" key="14">
    <source>
        <dbReference type="PROSITE-ProRule" id="PRU01356"/>
    </source>
</evidence>
<feature type="transmembrane region" description="Helical" evidence="15">
    <location>
        <begin position="298"/>
        <end position="320"/>
    </location>
</feature>
<dbReference type="PANTHER" id="PTHR33048">
    <property type="entry name" value="PTH11-LIKE INTEGRAL MEMBRANE PROTEIN (AFU_ORTHOLOGUE AFUA_5G11245)"/>
    <property type="match status" value="1"/>
</dbReference>
<dbReference type="AlphaFoldDB" id="A0A9P8XWU4"/>
<proteinExistence type="inferred from homology"/>
<dbReference type="PANTHER" id="PTHR33048:SF143">
    <property type="entry name" value="EXTRACELLULAR MEMBRANE PROTEIN CFEM DOMAIN-CONTAINING PROTEIN-RELATED"/>
    <property type="match status" value="1"/>
</dbReference>